<dbReference type="eggNOG" id="arCOG03962">
    <property type="taxonomic scope" value="Archaea"/>
</dbReference>
<dbReference type="CDD" id="cd05379">
    <property type="entry name" value="CAP_bacterial"/>
    <property type="match status" value="1"/>
</dbReference>
<dbReference type="Gene3D" id="3.40.33.10">
    <property type="entry name" value="CAP"/>
    <property type="match status" value="1"/>
</dbReference>
<proteinExistence type="predicted"/>
<dbReference type="KEGG" id="fpl:Ferp_0386"/>
<dbReference type="Proteomes" id="UP000002613">
    <property type="component" value="Chromosome"/>
</dbReference>
<dbReference type="PANTHER" id="PTHR31157">
    <property type="entry name" value="SCP DOMAIN-CONTAINING PROTEIN"/>
    <property type="match status" value="1"/>
</dbReference>
<dbReference type="PANTHER" id="PTHR31157:SF1">
    <property type="entry name" value="SCP DOMAIN-CONTAINING PROTEIN"/>
    <property type="match status" value="1"/>
</dbReference>
<dbReference type="OrthoDB" id="60683at2157"/>
<dbReference type="InterPro" id="IPR035940">
    <property type="entry name" value="CAP_sf"/>
</dbReference>
<evidence type="ECO:0000313" key="2">
    <source>
        <dbReference type="EMBL" id="ADC64563.1"/>
    </source>
</evidence>
<dbReference type="SUPFAM" id="SSF55797">
    <property type="entry name" value="PR-1-like"/>
    <property type="match status" value="1"/>
</dbReference>
<dbReference type="InterPro" id="IPR014044">
    <property type="entry name" value="CAP_dom"/>
</dbReference>
<accession>D3S2N3</accession>
<gene>
    <name evidence="2" type="ordered locus">Ferp_0386</name>
</gene>
<evidence type="ECO:0000259" key="1">
    <source>
        <dbReference type="Pfam" id="PF00188"/>
    </source>
</evidence>
<dbReference type="HOGENOM" id="CLU_048111_3_4_2"/>
<dbReference type="STRING" id="589924.Ferp_0386"/>
<reference evidence="2 3" key="2">
    <citation type="journal article" date="2011" name="Stand. Genomic Sci.">
        <title>Complete genome sequence of Ferroglobus placidus AEDII12DO.</title>
        <authorList>
            <person name="Anderson I."/>
            <person name="Risso C."/>
            <person name="Holmes D."/>
            <person name="Lucas S."/>
            <person name="Copeland A."/>
            <person name="Lapidus A."/>
            <person name="Cheng J.F."/>
            <person name="Bruce D."/>
            <person name="Goodwin L."/>
            <person name="Pitluck S."/>
            <person name="Saunders E."/>
            <person name="Brettin T."/>
            <person name="Detter J.C."/>
            <person name="Han C."/>
            <person name="Tapia R."/>
            <person name="Larimer F."/>
            <person name="Land M."/>
            <person name="Hauser L."/>
            <person name="Woyke T."/>
            <person name="Lovley D."/>
            <person name="Kyrpides N."/>
            <person name="Ivanova N."/>
        </authorList>
    </citation>
    <scope>NUCLEOTIDE SEQUENCE [LARGE SCALE GENOMIC DNA]</scope>
    <source>
        <strain evidence="3">DSM 10642 / AEDII12DO</strain>
    </source>
</reference>
<dbReference type="EMBL" id="CP001899">
    <property type="protein sequence ID" value="ADC64563.1"/>
    <property type="molecule type" value="Genomic_DNA"/>
</dbReference>
<protein>
    <submittedName>
        <fullName evidence="2">SCP-like extracellular</fullName>
    </submittedName>
</protein>
<dbReference type="Pfam" id="PF00188">
    <property type="entry name" value="CAP"/>
    <property type="match status" value="1"/>
</dbReference>
<name>D3S2N3_FERPA</name>
<dbReference type="GeneID" id="8777884"/>
<reference evidence="3" key="1">
    <citation type="submission" date="2010-02" db="EMBL/GenBank/DDBJ databases">
        <title>Complete sequence of Ferroglobus placidus DSM 10642.</title>
        <authorList>
            <consortium name="US DOE Joint Genome Institute"/>
            <person name="Lucas S."/>
            <person name="Copeland A."/>
            <person name="Lapidus A."/>
            <person name="Cheng J.-F."/>
            <person name="Bruce D."/>
            <person name="Goodwin L."/>
            <person name="Pitluck S."/>
            <person name="Saunders E."/>
            <person name="Brettin T."/>
            <person name="Detter J.C."/>
            <person name="Han C."/>
            <person name="Tapia R."/>
            <person name="Larimer F."/>
            <person name="Land M."/>
            <person name="Hauser L."/>
            <person name="Kyrpides N."/>
            <person name="Ivanova N."/>
            <person name="Holmes D."/>
            <person name="Lovley D."/>
            <person name="Kyrpides N."/>
            <person name="Anderson I.J."/>
            <person name="Woyke T."/>
        </authorList>
    </citation>
    <scope>NUCLEOTIDE SEQUENCE [LARGE SCALE GENOMIC DNA]</scope>
    <source>
        <strain evidence="3">DSM 10642 / AEDII12DO</strain>
    </source>
</reference>
<sequence>MMIRKYVWIPLLLASLIVSNSISIAISDFSIFDKLSEVFSFPEPKLVYAKKDYYVEEENVEKLRENVYLLINAVRMNNSVGKLERDEKLELAAQRHAEDMIERNYLSHYSPEGESVFERLKEVGYNYYVAGENIFEADRLQYLDPINMSKVVVNGWMESKKHKENLLHPAYEEIGIGVAYDEAKKRLVVVADFGSELK</sequence>
<keyword evidence="3" id="KW-1185">Reference proteome</keyword>
<dbReference type="AlphaFoldDB" id="D3S2N3"/>
<dbReference type="RefSeq" id="WP_012964910.1">
    <property type="nucleotide sequence ID" value="NC_013849.1"/>
</dbReference>
<feature type="domain" description="SCP" evidence="1">
    <location>
        <begin position="70"/>
        <end position="193"/>
    </location>
</feature>
<organism evidence="2 3">
    <name type="scientific">Ferroglobus placidus (strain DSM 10642 / AEDII12DO)</name>
    <dbReference type="NCBI Taxonomy" id="589924"/>
    <lineage>
        <taxon>Archaea</taxon>
        <taxon>Methanobacteriati</taxon>
        <taxon>Methanobacteriota</taxon>
        <taxon>Archaeoglobi</taxon>
        <taxon>Archaeoglobales</taxon>
        <taxon>Archaeoglobaceae</taxon>
        <taxon>Ferroglobus</taxon>
    </lineage>
</organism>
<dbReference type="PaxDb" id="589924-Ferp_0386"/>
<evidence type="ECO:0000313" key="3">
    <source>
        <dbReference type="Proteomes" id="UP000002613"/>
    </source>
</evidence>